<name>A0A7Y4D3W8_VIBSP</name>
<dbReference type="RefSeq" id="WP_171327428.1">
    <property type="nucleotide sequence ID" value="NZ_CAWPOP010000001.1"/>
</dbReference>
<proteinExistence type="predicted"/>
<comment type="caution">
    <text evidence="2">The sequence shown here is derived from an EMBL/GenBank/DDBJ whole genome shotgun (WGS) entry which is preliminary data.</text>
</comment>
<dbReference type="AlphaFoldDB" id="A0A7Y4D3W8"/>
<reference evidence="2 3" key="1">
    <citation type="submission" date="2019-09" db="EMBL/GenBank/DDBJ databases">
        <title>Draft genome sequencing and comparative genomics of hatchery-associated Vibrios.</title>
        <authorList>
            <person name="Kehlet-Delgado H."/>
            <person name="Mueller R.S."/>
        </authorList>
    </citation>
    <scope>NUCLEOTIDE SEQUENCE [LARGE SCALE GENOMIC DNA]</scope>
    <source>
        <strain evidence="2 3">99-70-13A3</strain>
    </source>
</reference>
<evidence type="ECO:0000313" key="2">
    <source>
        <dbReference type="EMBL" id="NOJ11471.1"/>
    </source>
</evidence>
<gene>
    <name evidence="2" type="ORF">F0234_01705</name>
</gene>
<dbReference type="Proteomes" id="UP000519158">
    <property type="component" value="Unassembled WGS sequence"/>
</dbReference>
<dbReference type="Pfam" id="PF20276">
    <property type="entry name" value="CTD1"/>
    <property type="match status" value="1"/>
</dbReference>
<dbReference type="InterPro" id="IPR046920">
    <property type="entry name" value="ABC-3C_CTD1"/>
</dbReference>
<protein>
    <recommendedName>
        <fullName evidence="1">ABC-three component systems C-terminal domain-containing protein</fullName>
    </recommendedName>
</protein>
<sequence>MNISKKIKNSSAIASWSGFIYQGKIALYHCIHLLISGNSNADHLKVETVDDFVIYDFLGQALSLHQVKARNDRKRSAYEGALKQAAEISTSCIDKTTKRWFHVSCDLDDFSPYSATNADHNQVEFYCYRDEKQYLRLDHVNTQLEQVVSDYLAKIQIHCSPLLIQYKLGLLYTLLDTRVISAHAKIHNDGELKFDAADKTPIYLSEIEECLRSEVLDETDENVVLSRFRRNILNRTDELLESHKESDDISCRDILACRNAIAIMSLETLKRLYYSKKPNLDSISIKGFSDDSVESYMDIVATLEKLVVLKDLPHYHQQQFGTYLPTAIQLKKINEKLSLTEIQTNVEALRENSIVQDVLYEYNNLIVDMKHSAFPLSEASKLTGKFTDISDDDLSQGRLTKINNVRFISSDDAYEELNG</sequence>
<dbReference type="EMBL" id="VTXL01000001">
    <property type="protein sequence ID" value="NOJ11471.1"/>
    <property type="molecule type" value="Genomic_DNA"/>
</dbReference>
<organism evidence="2 3">
    <name type="scientific">Vibrio splendidus</name>
    <dbReference type="NCBI Taxonomy" id="29497"/>
    <lineage>
        <taxon>Bacteria</taxon>
        <taxon>Pseudomonadati</taxon>
        <taxon>Pseudomonadota</taxon>
        <taxon>Gammaproteobacteria</taxon>
        <taxon>Vibrionales</taxon>
        <taxon>Vibrionaceae</taxon>
        <taxon>Vibrio</taxon>
    </lineage>
</organism>
<accession>A0A7Y4D3W8</accession>
<evidence type="ECO:0000313" key="3">
    <source>
        <dbReference type="Proteomes" id="UP000519158"/>
    </source>
</evidence>
<feature type="domain" description="ABC-three component systems C-terminal" evidence="1">
    <location>
        <begin position="123"/>
        <end position="369"/>
    </location>
</feature>
<evidence type="ECO:0000259" key="1">
    <source>
        <dbReference type="Pfam" id="PF20276"/>
    </source>
</evidence>